<organism evidence="3 4">
    <name type="scientific">Daphnia pulex</name>
    <name type="common">Water flea</name>
    <dbReference type="NCBI Taxonomy" id="6669"/>
    <lineage>
        <taxon>Eukaryota</taxon>
        <taxon>Metazoa</taxon>
        <taxon>Ecdysozoa</taxon>
        <taxon>Arthropoda</taxon>
        <taxon>Crustacea</taxon>
        <taxon>Branchiopoda</taxon>
        <taxon>Diplostraca</taxon>
        <taxon>Cladocera</taxon>
        <taxon>Anomopoda</taxon>
        <taxon>Daphniidae</taxon>
        <taxon>Daphnia</taxon>
    </lineage>
</organism>
<dbReference type="InParanoid" id="E9H4B9"/>
<keyword evidence="4" id="KW-1185">Reference proteome</keyword>
<name>E9H4B9_DAPPU</name>
<sequence length="203" mass="23579">MAMSEKLHLEDVRGQIECDEQHLVNLNMQLHKTSESLNRQICELKDELDRRTESASRSFGHCQNHEVTNVNKFLQKFNQDLEEWSGKIATLESEIQLETQRNADEKIKLCTEIDKLTEALSVLRANWEESSNKLTQEGNEATEIRESSRRQISLISSEVVIRIQSWWRGVIARRDYARFKLASKKKPRAKAPNVTSVRTGRQK</sequence>
<dbReference type="InterPro" id="IPR000048">
    <property type="entry name" value="IQ_motif_EF-hand-BS"/>
</dbReference>
<dbReference type="Proteomes" id="UP000000305">
    <property type="component" value="Unassembled WGS sequence"/>
</dbReference>
<keyword evidence="1" id="KW-0175">Coiled coil</keyword>
<feature type="coiled-coil region" evidence="1">
    <location>
        <begin position="74"/>
        <end position="108"/>
    </location>
</feature>
<protein>
    <recommendedName>
        <fullName evidence="5">IQ domain-containing protein G</fullName>
    </recommendedName>
</protein>
<evidence type="ECO:0000313" key="4">
    <source>
        <dbReference type="Proteomes" id="UP000000305"/>
    </source>
</evidence>
<evidence type="ECO:0008006" key="5">
    <source>
        <dbReference type="Google" id="ProtNLM"/>
    </source>
</evidence>
<evidence type="ECO:0000256" key="1">
    <source>
        <dbReference type="SAM" id="Coils"/>
    </source>
</evidence>
<dbReference type="PROSITE" id="PS50096">
    <property type="entry name" value="IQ"/>
    <property type="match status" value="1"/>
</dbReference>
<evidence type="ECO:0000256" key="2">
    <source>
        <dbReference type="SAM" id="MobiDB-lite"/>
    </source>
</evidence>
<feature type="compositionally biased region" description="Polar residues" evidence="2">
    <location>
        <begin position="193"/>
        <end position="203"/>
    </location>
</feature>
<gene>
    <name evidence="3" type="ORF">DAPPUDRAFT_307717</name>
</gene>
<dbReference type="KEGG" id="dpx:DAPPUDRAFT_307717"/>
<dbReference type="EMBL" id="GL732591">
    <property type="protein sequence ID" value="EFX73426.1"/>
    <property type="molecule type" value="Genomic_DNA"/>
</dbReference>
<reference evidence="3 4" key="1">
    <citation type="journal article" date="2011" name="Science">
        <title>The ecoresponsive genome of Daphnia pulex.</title>
        <authorList>
            <person name="Colbourne J.K."/>
            <person name="Pfrender M.E."/>
            <person name="Gilbert D."/>
            <person name="Thomas W.K."/>
            <person name="Tucker A."/>
            <person name="Oakley T.H."/>
            <person name="Tokishita S."/>
            <person name="Aerts A."/>
            <person name="Arnold G.J."/>
            <person name="Basu M.K."/>
            <person name="Bauer D.J."/>
            <person name="Caceres C.E."/>
            <person name="Carmel L."/>
            <person name="Casola C."/>
            <person name="Choi J.H."/>
            <person name="Detter J.C."/>
            <person name="Dong Q."/>
            <person name="Dusheyko S."/>
            <person name="Eads B.D."/>
            <person name="Frohlich T."/>
            <person name="Geiler-Samerotte K.A."/>
            <person name="Gerlach D."/>
            <person name="Hatcher P."/>
            <person name="Jogdeo S."/>
            <person name="Krijgsveld J."/>
            <person name="Kriventseva E.V."/>
            <person name="Kultz D."/>
            <person name="Laforsch C."/>
            <person name="Lindquist E."/>
            <person name="Lopez J."/>
            <person name="Manak J.R."/>
            <person name="Muller J."/>
            <person name="Pangilinan J."/>
            <person name="Patwardhan R.P."/>
            <person name="Pitluck S."/>
            <person name="Pritham E.J."/>
            <person name="Rechtsteiner A."/>
            <person name="Rho M."/>
            <person name="Rogozin I.B."/>
            <person name="Sakarya O."/>
            <person name="Salamov A."/>
            <person name="Schaack S."/>
            <person name="Shapiro H."/>
            <person name="Shiga Y."/>
            <person name="Skalitzky C."/>
            <person name="Smith Z."/>
            <person name="Souvorov A."/>
            <person name="Sung W."/>
            <person name="Tang Z."/>
            <person name="Tsuchiya D."/>
            <person name="Tu H."/>
            <person name="Vos H."/>
            <person name="Wang M."/>
            <person name="Wolf Y.I."/>
            <person name="Yamagata H."/>
            <person name="Yamada T."/>
            <person name="Ye Y."/>
            <person name="Shaw J.R."/>
            <person name="Andrews J."/>
            <person name="Crease T.J."/>
            <person name="Tang H."/>
            <person name="Lucas S.M."/>
            <person name="Robertson H.M."/>
            <person name="Bork P."/>
            <person name="Koonin E.V."/>
            <person name="Zdobnov E.M."/>
            <person name="Grigoriev I.V."/>
            <person name="Lynch M."/>
            <person name="Boore J.L."/>
        </authorList>
    </citation>
    <scope>NUCLEOTIDE SEQUENCE [LARGE SCALE GENOMIC DNA]</scope>
</reference>
<dbReference type="AlphaFoldDB" id="E9H4B9"/>
<dbReference type="Pfam" id="PF00612">
    <property type="entry name" value="IQ"/>
    <property type="match status" value="1"/>
</dbReference>
<dbReference type="OrthoDB" id="6355306at2759"/>
<dbReference type="HOGENOM" id="CLU_1350127_0_0_1"/>
<accession>E9H4B9</accession>
<evidence type="ECO:0000313" key="3">
    <source>
        <dbReference type="EMBL" id="EFX73426.1"/>
    </source>
</evidence>
<feature type="region of interest" description="Disordered" evidence="2">
    <location>
        <begin position="184"/>
        <end position="203"/>
    </location>
</feature>
<proteinExistence type="predicted"/>